<dbReference type="Gene3D" id="2.60.40.790">
    <property type="match status" value="1"/>
</dbReference>
<proteinExistence type="inferred from homology"/>
<evidence type="ECO:0000313" key="5">
    <source>
        <dbReference type="Proteomes" id="UP000292507"/>
    </source>
</evidence>
<evidence type="ECO:0000256" key="1">
    <source>
        <dbReference type="ARBA" id="ARBA00011040"/>
    </source>
</evidence>
<dbReference type="SUPFAM" id="SSF52540">
    <property type="entry name" value="P-loop containing nucleoside triphosphate hydrolases"/>
    <property type="match status" value="1"/>
</dbReference>
<dbReference type="InterPro" id="IPR027417">
    <property type="entry name" value="P-loop_NTPase"/>
</dbReference>
<sequence>MRTLLVTGTGGAGSSTIAAAAALRSARSGRSTLLLTRQASPVEGLGDEPGLEVRRIAGPRAVADLWGAHAGALAGLLPHLTLPPVTSVVPVPGTEELALLAALAEAQADLVVVDAGPLRDGLGLVALPAALRWWTGVALPPTVRALAAVRRAAVGSGAAKAGPLDAALAALPVVEGLLARDRLAGPAGTAVWLTAPARGSAVAALRGATTVLGLHGLRPAAVLARVLPAGGTGSWWERRAADQDAALAGLAELAPVHAVPEDAGSPDDPAGALDLLGGLDLPPAGGPPAPGPRRGAMGWELTVPLPFAERSQVSLTRWGDDLVVGVGEDRRSLRLDSLLRRCEVTGGRLADPGTAQARLEVSFRPDPQQWPADLLAAEGRTS</sequence>
<reference evidence="4 5" key="1">
    <citation type="submission" date="2019-02" db="EMBL/GenBank/DDBJ databases">
        <title>Sequencing the genomes of 1000 actinobacteria strains.</title>
        <authorList>
            <person name="Klenk H.-P."/>
        </authorList>
    </citation>
    <scope>NUCLEOTIDE SEQUENCE [LARGE SCALE GENOMIC DNA]</scope>
    <source>
        <strain evidence="4 5">DSM 44509</strain>
    </source>
</reference>
<gene>
    <name evidence="4" type="ORF">BKA19_0950</name>
</gene>
<keyword evidence="4" id="KW-0547">Nucleotide-binding</keyword>
<organism evidence="4 5">
    <name type="scientific">Blastococcus saxobsidens</name>
    <dbReference type="NCBI Taxonomy" id="138336"/>
    <lineage>
        <taxon>Bacteria</taxon>
        <taxon>Bacillati</taxon>
        <taxon>Actinomycetota</taxon>
        <taxon>Actinomycetes</taxon>
        <taxon>Geodermatophilales</taxon>
        <taxon>Geodermatophilaceae</taxon>
        <taxon>Blastococcus</taxon>
    </lineage>
</organism>
<protein>
    <submittedName>
        <fullName evidence="4">Arsenite efflux ATP-binding protein ArsA</fullName>
    </submittedName>
</protein>
<dbReference type="Pfam" id="PF17886">
    <property type="entry name" value="ArsA_HSP20"/>
    <property type="match status" value="1"/>
</dbReference>
<dbReference type="InterPro" id="IPR040612">
    <property type="entry name" value="ArsA_HSP20-like"/>
</dbReference>
<accession>A0A4Q7Y366</accession>
<dbReference type="RefSeq" id="WP_104527332.1">
    <property type="nucleotide sequence ID" value="NZ_POQT01000005.1"/>
</dbReference>
<dbReference type="EMBL" id="SHKV01000001">
    <property type="protein sequence ID" value="RZU31292.1"/>
    <property type="molecule type" value="Genomic_DNA"/>
</dbReference>
<dbReference type="Gene3D" id="3.40.50.300">
    <property type="entry name" value="P-loop containing nucleotide triphosphate hydrolases"/>
    <property type="match status" value="1"/>
</dbReference>
<dbReference type="OrthoDB" id="9780677at2"/>
<evidence type="ECO:0000259" key="3">
    <source>
        <dbReference type="Pfam" id="PF17886"/>
    </source>
</evidence>
<name>A0A4Q7Y366_9ACTN</name>
<comment type="caution">
    <text evidence="4">The sequence shown here is derived from an EMBL/GenBank/DDBJ whole genome shotgun (WGS) entry which is preliminary data.</text>
</comment>
<comment type="similarity">
    <text evidence="1">Belongs to the arsA ATPase family.</text>
</comment>
<dbReference type="GO" id="GO:0005524">
    <property type="term" value="F:ATP binding"/>
    <property type="evidence" value="ECO:0007669"/>
    <property type="project" value="UniProtKB-KW"/>
</dbReference>
<feature type="domain" description="ArsA HSP20-like" evidence="3">
    <location>
        <begin position="298"/>
        <end position="351"/>
    </location>
</feature>
<evidence type="ECO:0000256" key="2">
    <source>
        <dbReference type="SAM" id="MobiDB-lite"/>
    </source>
</evidence>
<dbReference type="Proteomes" id="UP000292507">
    <property type="component" value="Unassembled WGS sequence"/>
</dbReference>
<evidence type="ECO:0000313" key="4">
    <source>
        <dbReference type="EMBL" id="RZU31292.1"/>
    </source>
</evidence>
<keyword evidence="4" id="KW-0067">ATP-binding</keyword>
<dbReference type="InterPro" id="IPR008978">
    <property type="entry name" value="HSP20-like_chaperone"/>
</dbReference>
<feature type="region of interest" description="Disordered" evidence="2">
    <location>
        <begin position="259"/>
        <end position="295"/>
    </location>
</feature>
<dbReference type="AlphaFoldDB" id="A0A4Q7Y366"/>
<feature type="compositionally biased region" description="Low complexity" evidence="2">
    <location>
        <begin position="266"/>
        <end position="283"/>
    </location>
</feature>
<keyword evidence="5" id="KW-1185">Reference proteome</keyword>